<organism evidence="1 3">
    <name type="scientific">Didymodactylos carnosus</name>
    <dbReference type="NCBI Taxonomy" id="1234261"/>
    <lineage>
        <taxon>Eukaryota</taxon>
        <taxon>Metazoa</taxon>
        <taxon>Spiralia</taxon>
        <taxon>Gnathifera</taxon>
        <taxon>Rotifera</taxon>
        <taxon>Eurotatoria</taxon>
        <taxon>Bdelloidea</taxon>
        <taxon>Philodinida</taxon>
        <taxon>Philodinidae</taxon>
        <taxon>Didymodactylos</taxon>
    </lineage>
</organism>
<dbReference type="EMBL" id="CAJOBA010008507">
    <property type="protein sequence ID" value="CAF3830081.1"/>
    <property type="molecule type" value="Genomic_DNA"/>
</dbReference>
<protein>
    <submittedName>
        <fullName evidence="1">Uncharacterized protein</fullName>
    </submittedName>
</protein>
<gene>
    <name evidence="1" type="ORF">OVA965_LOCUS17609</name>
    <name evidence="2" type="ORF">TMI583_LOCUS17620</name>
</gene>
<accession>A0A8S2E1R9</accession>
<dbReference type="Proteomes" id="UP000677228">
    <property type="component" value="Unassembled WGS sequence"/>
</dbReference>
<proteinExistence type="predicted"/>
<sequence length="87" mass="10271">MYFSSPSRLLEAKSETQFMNGEEEYEEMESSLDREISTEKILPDHLDITKLTEEQQKDPVILEKIKEVAKDPNKHPYILEMAYFTSR</sequence>
<evidence type="ECO:0000313" key="3">
    <source>
        <dbReference type="Proteomes" id="UP000677228"/>
    </source>
</evidence>
<evidence type="ECO:0000313" key="2">
    <source>
        <dbReference type="EMBL" id="CAF3830081.1"/>
    </source>
</evidence>
<name>A0A8S2E1R9_9BILA</name>
<comment type="caution">
    <text evidence="1">The sequence shown here is derived from an EMBL/GenBank/DDBJ whole genome shotgun (WGS) entry which is preliminary data.</text>
</comment>
<evidence type="ECO:0000313" key="1">
    <source>
        <dbReference type="EMBL" id="CAF1064960.1"/>
    </source>
</evidence>
<dbReference type="Proteomes" id="UP000682733">
    <property type="component" value="Unassembled WGS sequence"/>
</dbReference>
<dbReference type="EMBL" id="CAJNOK010008492">
    <property type="protein sequence ID" value="CAF1064960.1"/>
    <property type="molecule type" value="Genomic_DNA"/>
</dbReference>
<reference evidence="1" key="1">
    <citation type="submission" date="2021-02" db="EMBL/GenBank/DDBJ databases">
        <authorList>
            <person name="Nowell W R."/>
        </authorList>
    </citation>
    <scope>NUCLEOTIDE SEQUENCE</scope>
</reference>
<dbReference type="AlphaFoldDB" id="A0A8S2E1R9"/>